<keyword evidence="6" id="KW-0813">Transport</keyword>
<dbReference type="EMBL" id="CP045902">
    <property type="protein sequence ID" value="QQP37948.1"/>
    <property type="molecule type" value="Genomic_DNA"/>
</dbReference>
<dbReference type="GO" id="GO:0015187">
    <property type="term" value="F:glycine transmembrane transporter activity"/>
    <property type="evidence" value="ECO:0007669"/>
    <property type="project" value="TreeGrafter"/>
</dbReference>
<keyword evidence="4 5" id="KW-0472">Membrane</keyword>
<accession>A0A7T8GUB7</accession>
<evidence type="ECO:0000256" key="1">
    <source>
        <dbReference type="ARBA" id="ARBA00004141"/>
    </source>
</evidence>
<dbReference type="PANTHER" id="PTHR46181:SF3">
    <property type="entry name" value="MITOCHONDRIAL GLYCINE TRANSPORTER"/>
    <property type="match status" value="1"/>
</dbReference>
<sequence length="287" mass="31175">MKKTETCSSKPLGAVFQSFLAGSFSASVSTVLFQPLDLIKTRMIQRAVLLTEGATMITVTREVLASDDRLRGLWKGLAPSLLRTVPGVGIHFGSLTLLERMGLKGSDSLSSLLCGMMARSTAASLTIPLTVLKVRYESGLFAYRSVLSALVDIHGREGLRGITSGLLPTILRDAPFSGIYLVFYSTLKRKAEFSTLNNEAPWIHFLCGLFAGMAASVITHPADVIKTKVQLKNSVGSTGLLALSNSIWLEAGLKGYFVGLAPRMLRRSLMAALTWSVYEEIIKKIRM</sequence>
<dbReference type="PROSITE" id="PS50920">
    <property type="entry name" value="SOLCAR"/>
    <property type="match status" value="3"/>
</dbReference>
<dbReference type="PANTHER" id="PTHR46181">
    <property type="entry name" value="MITOCHONDRIAL GLYCINE TRANSPORTER"/>
    <property type="match status" value="1"/>
</dbReference>
<evidence type="ECO:0000313" key="7">
    <source>
        <dbReference type="EMBL" id="QQP37948.1"/>
    </source>
</evidence>
<protein>
    <submittedName>
        <fullName evidence="7">Solute carrier family 25 member 38</fullName>
    </submittedName>
</protein>
<dbReference type="Proteomes" id="UP000595437">
    <property type="component" value="Chromosome 13"/>
</dbReference>
<dbReference type="GO" id="GO:1904983">
    <property type="term" value="P:glycine import into mitochondrion"/>
    <property type="evidence" value="ECO:0007669"/>
    <property type="project" value="TreeGrafter"/>
</dbReference>
<dbReference type="InterPro" id="IPR023395">
    <property type="entry name" value="MCP_dom_sf"/>
</dbReference>
<keyword evidence="8" id="KW-1185">Reference proteome</keyword>
<feature type="repeat" description="Solcar" evidence="5">
    <location>
        <begin position="106"/>
        <end position="190"/>
    </location>
</feature>
<dbReference type="Gene3D" id="1.50.40.10">
    <property type="entry name" value="Mitochondrial carrier domain"/>
    <property type="match status" value="1"/>
</dbReference>
<evidence type="ECO:0000256" key="3">
    <source>
        <dbReference type="ARBA" id="ARBA00022692"/>
    </source>
</evidence>
<evidence type="ECO:0000256" key="4">
    <source>
        <dbReference type="ARBA" id="ARBA00023136"/>
    </source>
</evidence>
<dbReference type="GO" id="GO:0005739">
    <property type="term" value="C:mitochondrion"/>
    <property type="evidence" value="ECO:0007669"/>
    <property type="project" value="TreeGrafter"/>
</dbReference>
<keyword evidence="3 5" id="KW-0812">Transmembrane</keyword>
<name>A0A7T8GUB7_CALRO</name>
<evidence type="ECO:0000256" key="5">
    <source>
        <dbReference type="PROSITE-ProRule" id="PRU00282"/>
    </source>
</evidence>
<evidence type="ECO:0000256" key="2">
    <source>
        <dbReference type="ARBA" id="ARBA00006375"/>
    </source>
</evidence>
<dbReference type="AlphaFoldDB" id="A0A7T8GUB7"/>
<dbReference type="SUPFAM" id="SSF103506">
    <property type="entry name" value="Mitochondrial carrier"/>
    <property type="match status" value="1"/>
</dbReference>
<dbReference type="InterPro" id="IPR018108">
    <property type="entry name" value="MCP_transmembrane"/>
</dbReference>
<proteinExistence type="inferred from homology"/>
<feature type="repeat" description="Solcar" evidence="5">
    <location>
        <begin position="199"/>
        <end position="284"/>
    </location>
</feature>
<reference evidence="8" key="1">
    <citation type="submission" date="2021-01" db="EMBL/GenBank/DDBJ databases">
        <title>Caligus Genome Assembly.</title>
        <authorList>
            <person name="Gallardo-Escarate C."/>
        </authorList>
    </citation>
    <scope>NUCLEOTIDE SEQUENCE [LARGE SCALE GENOMIC DNA]</scope>
</reference>
<comment type="subcellular location">
    <subcellularLocation>
        <location evidence="1">Membrane</location>
        <topology evidence="1">Multi-pass membrane protein</topology>
    </subcellularLocation>
</comment>
<evidence type="ECO:0000256" key="6">
    <source>
        <dbReference type="RuleBase" id="RU000488"/>
    </source>
</evidence>
<gene>
    <name evidence="7" type="ORF">FKW44_018397</name>
</gene>
<organism evidence="7 8">
    <name type="scientific">Caligus rogercresseyi</name>
    <name type="common">Sea louse</name>
    <dbReference type="NCBI Taxonomy" id="217165"/>
    <lineage>
        <taxon>Eukaryota</taxon>
        <taxon>Metazoa</taxon>
        <taxon>Ecdysozoa</taxon>
        <taxon>Arthropoda</taxon>
        <taxon>Crustacea</taxon>
        <taxon>Multicrustacea</taxon>
        <taxon>Hexanauplia</taxon>
        <taxon>Copepoda</taxon>
        <taxon>Siphonostomatoida</taxon>
        <taxon>Caligidae</taxon>
        <taxon>Caligus</taxon>
    </lineage>
</organism>
<dbReference type="Pfam" id="PF00153">
    <property type="entry name" value="Mito_carr"/>
    <property type="match status" value="3"/>
</dbReference>
<dbReference type="OrthoDB" id="1924968at2759"/>
<evidence type="ECO:0000313" key="8">
    <source>
        <dbReference type="Proteomes" id="UP000595437"/>
    </source>
</evidence>
<dbReference type="GO" id="GO:0016020">
    <property type="term" value="C:membrane"/>
    <property type="evidence" value="ECO:0007669"/>
    <property type="project" value="UniProtKB-SubCell"/>
</dbReference>
<feature type="repeat" description="Solcar" evidence="5">
    <location>
        <begin position="13"/>
        <end position="101"/>
    </location>
</feature>
<comment type="similarity">
    <text evidence="2 6">Belongs to the mitochondrial carrier (TC 2.A.29) family.</text>
</comment>